<evidence type="ECO:0000313" key="7">
    <source>
        <dbReference type="EMBL" id="MET4635192.1"/>
    </source>
</evidence>
<organism evidence="7 8">
    <name type="scientific">Kaistia defluvii</name>
    <dbReference type="NCBI Taxonomy" id="410841"/>
    <lineage>
        <taxon>Bacteria</taxon>
        <taxon>Pseudomonadati</taxon>
        <taxon>Pseudomonadota</taxon>
        <taxon>Alphaproteobacteria</taxon>
        <taxon>Hyphomicrobiales</taxon>
        <taxon>Kaistiaceae</taxon>
        <taxon>Kaistia</taxon>
    </lineage>
</organism>
<dbReference type="InterPro" id="IPR000914">
    <property type="entry name" value="SBP_5_dom"/>
</dbReference>
<feature type="signal peptide" evidence="5">
    <location>
        <begin position="1"/>
        <end position="36"/>
    </location>
</feature>
<dbReference type="Gene3D" id="3.40.190.10">
    <property type="entry name" value="Periplasmic binding protein-like II"/>
    <property type="match status" value="1"/>
</dbReference>
<gene>
    <name evidence="7" type="ORF">ABIE08_003138</name>
</gene>
<dbReference type="RefSeq" id="WP_354552437.1">
    <property type="nucleotide sequence ID" value="NZ_JBEPSM010000002.1"/>
</dbReference>
<evidence type="ECO:0000313" key="8">
    <source>
        <dbReference type="Proteomes" id="UP001549321"/>
    </source>
</evidence>
<accession>A0ABV2R1P8</accession>
<dbReference type="Proteomes" id="UP001549321">
    <property type="component" value="Unassembled WGS sequence"/>
</dbReference>
<comment type="caution">
    <text evidence="7">The sequence shown here is derived from an EMBL/GenBank/DDBJ whole genome shotgun (WGS) entry which is preliminary data.</text>
</comment>
<dbReference type="PIRSF" id="PIRSF002741">
    <property type="entry name" value="MppA"/>
    <property type="match status" value="1"/>
</dbReference>
<dbReference type="InterPro" id="IPR039424">
    <property type="entry name" value="SBP_5"/>
</dbReference>
<feature type="chain" id="PRO_5045375109" evidence="5">
    <location>
        <begin position="37"/>
        <end position="521"/>
    </location>
</feature>
<evidence type="ECO:0000259" key="6">
    <source>
        <dbReference type="Pfam" id="PF00496"/>
    </source>
</evidence>
<sequence length="521" mass="56136">MKTQFLRTLRRLGFLFLAATAPVVVGSAGWTAPVHAEEQALKGGTLRVALLGDMTNFDPQQFSTVNFHLIKNLYDSLIEYTAEGEPVPSLATAWAIAPDNQSVTVTLRDDVTFHSGAKLTSADVAATLAKAADPERGKNVYATMSIVKDWTTPDEKTVTINFKSPAPQRQITDLLQFLIPIEAAGIATVETVPAGTGAYLLDSRAVGQGLTLKANPNYWRKGQPIAEKIEFTIFSEDASASAALESDAVDIVYGGTSRSAVRLQDAGYQVLRGPGPLVQVFRINSTRPPFTNAKFRQAFNYLMDREGMLRVGYAGLGEVVALPWAPASPAFDAAYTDEFAYNLDKAKELLAESGLTPAEMSNWKMLVWGSDEPTVVISQILQSALAEAGINIELDVRQGAEYTEALLAGNFDATFGAVGNVQKFPSRVATNSIYRVVKNPVLKDPHPHPDYVAAIERVNTTSGPDADVKAAYDNLNRVLVTDAFAIPTNSYDTGLIVASPKLGGLALDIDNLFVARTVGFQ</sequence>
<dbReference type="InterPro" id="IPR030678">
    <property type="entry name" value="Peptide/Ni-bd"/>
</dbReference>
<dbReference type="PANTHER" id="PTHR30290">
    <property type="entry name" value="PERIPLASMIC BINDING COMPONENT OF ABC TRANSPORTER"/>
    <property type="match status" value="1"/>
</dbReference>
<name>A0ABV2R1P8_9HYPH</name>
<keyword evidence="4 5" id="KW-0732">Signal</keyword>
<dbReference type="SUPFAM" id="SSF53850">
    <property type="entry name" value="Periplasmic binding protein-like II"/>
    <property type="match status" value="1"/>
</dbReference>
<protein>
    <submittedName>
        <fullName evidence="7">Peptide/nickel transport system substrate-binding protein</fullName>
    </submittedName>
</protein>
<evidence type="ECO:0000256" key="4">
    <source>
        <dbReference type="ARBA" id="ARBA00022729"/>
    </source>
</evidence>
<evidence type="ECO:0000256" key="5">
    <source>
        <dbReference type="SAM" id="SignalP"/>
    </source>
</evidence>
<comment type="similarity">
    <text evidence="2">Belongs to the bacterial solute-binding protein 5 family.</text>
</comment>
<dbReference type="Pfam" id="PF00496">
    <property type="entry name" value="SBP_bac_5"/>
    <property type="match status" value="1"/>
</dbReference>
<comment type="subcellular location">
    <subcellularLocation>
        <location evidence="1">Periplasm</location>
    </subcellularLocation>
</comment>
<keyword evidence="8" id="KW-1185">Reference proteome</keyword>
<dbReference type="PANTHER" id="PTHR30290:SF9">
    <property type="entry name" value="OLIGOPEPTIDE-BINDING PROTEIN APPA"/>
    <property type="match status" value="1"/>
</dbReference>
<dbReference type="Gene3D" id="3.10.105.10">
    <property type="entry name" value="Dipeptide-binding Protein, Domain 3"/>
    <property type="match status" value="1"/>
</dbReference>
<evidence type="ECO:0000256" key="3">
    <source>
        <dbReference type="ARBA" id="ARBA00022448"/>
    </source>
</evidence>
<evidence type="ECO:0000256" key="2">
    <source>
        <dbReference type="ARBA" id="ARBA00005695"/>
    </source>
</evidence>
<evidence type="ECO:0000256" key="1">
    <source>
        <dbReference type="ARBA" id="ARBA00004418"/>
    </source>
</evidence>
<reference evidence="7 8" key="1">
    <citation type="submission" date="2024-06" db="EMBL/GenBank/DDBJ databases">
        <title>Sorghum-associated microbial communities from plants grown in Nebraska, USA.</title>
        <authorList>
            <person name="Schachtman D."/>
        </authorList>
    </citation>
    <scope>NUCLEOTIDE SEQUENCE [LARGE SCALE GENOMIC DNA]</scope>
    <source>
        <strain evidence="7 8">3207</strain>
    </source>
</reference>
<dbReference type="EMBL" id="JBEPSM010000002">
    <property type="protein sequence ID" value="MET4635192.1"/>
    <property type="molecule type" value="Genomic_DNA"/>
</dbReference>
<dbReference type="CDD" id="cd00995">
    <property type="entry name" value="PBP2_NikA_DppA_OppA_like"/>
    <property type="match status" value="1"/>
</dbReference>
<keyword evidence="3" id="KW-0813">Transport</keyword>
<proteinExistence type="inferred from homology"/>
<feature type="domain" description="Solute-binding protein family 5" evidence="6">
    <location>
        <begin position="85"/>
        <end position="420"/>
    </location>
</feature>